<name>A0A0D2AJB3_9PEZI</name>
<dbReference type="HOGENOM" id="CLU_748423_0_0_1"/>
<dbReference type="AlphaFoldDB" id="A0A0D2AJB3"/>
<dbReference type="VEuPathDB" id="FungiDB:PV09_09273"/>
<accession>A0A0D2AJB3</accession>
<dbReference type="Proteomes" id="UP000053259">
    <property type="component" value="Unassembled WGS sequence"/>
</dbReference>
<keyword evidence="3" id="KW-1185">Reference proteome</keyword>
<reference evidence="2 3" key="1">
    <citation type="submission" date="2015-01" db="EMBL/GenBank/DDBJ databases">
        <title>The Genome Sequence of Ochroconis gallopava CBS43764.</title>
        <authorList>
            <consortium name="The Broad Institute Genomics Platform"/>
            <person name="Cuomo C."/>
            <person name="de Hoog S."/>
            <person name="Gorbushina A."/>
            <person name="Stielow B."/>
            <person name="Teixiera M."/>
            <person name="Abouelleil A."/>
            <person name="Chapman S.B."/>
            <person name="Priest M."/>
            <person name="Young S.K."/>
            <person name="Wortman J."/>
            <person name="Nusbaum C."/>
            <person name="Birren B."/>
        </authorList>
    </citation>
    <scope>NUCLEOTIDE SEQUENCE [LARGE SCALE GENOMIC DNA]</scope>
    <source>
        <strain evidence="2 3">CBS 43764</strain>
    </source>
</reference>
<sequence length="370" mass="41246">MVILVDDDQISSLWAPGRDGGALEAAFSQDFEDDHEQEGLWRHSLDPKREEHMPQEYRSWERWSDHFDKEPEARILAFNMNSDCTNCGHSAWDLVERPGLKAIQCRSCGHTPTECGSSRFASSRFSTYTNCSRPSVMFGYQESEGSEAEGETFEPVPLLEDDEESVTDETEGIIERDFGTPGVDSPRTATAPSAVRSVRQSVAQPVPRPRWFEAEENVTFRFKLTPRGRDSAGTSVPRANEDGSSRPAVGHSGESSSHPPGKSVEGHGPARGVHVRELADDPTAWQRLLTSALFLIKEDHMPMRPGEAKVLDLGLLNARQSGGKHLAMRHHSVKEYEDNVQAGGYAAKRIRWRVVVKQVQEQERGSLLPK</sequence>
<evidence type="ECO:0000256" key="1">
    <source>
        <dbReference type="SAM" id="MobiDB-lite"/>
    </source>
</evidence>
<dbReference type="OrthoDB" id="3934229at2759"/>
<dbReference type="RefSeq" id="XP_016208863.1">
    <property type="nucleotide sequence ID" value="XM_016363303.1"/>
</dbReference>
<dbReference type="EMBL" id="KN847588">
    <property type="protein sequence ID" value="KIV98993.1"/>
    <property type="molecule type" value="Genomic_DNA"/>
</dbReference>
<evidence type="ECO:0000313" key="3">
    <source>
        <dbReference type="Proteomes" id="UP000053259"/>
    </source>
</evidence>
<organism evidence="2 3">
    <name type="scientific">Verruconis gallopava</name>
    <dbReference type="NCBI Taxonomy" id="253628"/>
    <lineage>
        <taxon>Eukaryota</taxon>
        <taxon>Fungi</taxon>
        <taxon>Dikarya</taxon>
        <taxon>Ascomycota</taxon>
        <taxon>Pezizomycotina</taxon>
        <taxon>Dothideomycetes</taxon>
        <taxon>Pleosporomycetidae</taxon>
        <taxon>Venturiales</taxon>
        <taxon>Sympoventuriaceae</taxon>
        <taxon>Verruconis</taxon>
    </lineage>
</organism>
<protein>
    <submittedName>
        <fullName evidence="2">Uncharacterized protein</fullName>
    </submittedName>
</protein>
<feature type="region of interest" description="Disordered" evidence="1">
    <location>
        <begin position="176"/>
        <end position="201"/>
    </location>
</feature>
<dbReference type="InParanoid" id="A0A0D2AJB3"/>
<feature type="region of interest" description="Disordered" evidence="1">
    <location>
        <begin position="223"/>
        <end position="269"/>
    </location>
</feature>
<feature type="compositionally biased region" description="Low complexity" evidence="1">
    <location>
        <begin position="250"/>
        <end position="263"/>
    </location>
</feature>
<evidence type="ECO:0000313" key="2">
    <source>
        <dbReference type="EMBL" id="KIV98993.1"/>
    </source>
</evidence>
<dbReference type="GeneID" id="27317246"/>
<proteinExistence type="predicted"/>
<gene>
    <name evidence="2" type="ORF">PV09_09273</name>
</gene>